<gene>
    <name evidence="2" type="ORF">BYL167_LOCUS72895</name>
</gene>
<proteinExistence type="predicted"/>
<dbReference type="SUPFAM" id="SSF50370">
    <property type="entry name" value="Ricin B-like lectins"/>
    <property type="match status" value="1"/>
</dbReference>
<comment type="caution">
    <text evidence="2">The sequence shown here is derived from an EMBL/GenBank/DDBJ whole genome shotgun (WGS) entry which is preliminary data.</text>
</comment>
<dbReference type="InterPro" id="IPR000772">
    <property type="entry name" value="Ricin_B_lectin"/>
</dbReference>
<accession>A0A8S3G396</accession>
<feature type="domain" description="Ricin B lectin" evidence="1">
    <location>
        <begin position="2"/>
        <end position="53"/>
    </location>
</feature>
<protein>
    <recommendedName>
        <fullName evidence="1">Ricin B lectin domain-containing protein</fullName>
    </recommendedName>
</protein>
<organism evidence="2 3">
    <name type="scientific">Rotaria magnacalcarata</name>
    <dbReference type="NCBI Taxonomy" id="392030"/>
    <lineage>
        <taxon>Eukaryota</taxon>
        <taxon>Metazoa</taxon>
        <taxon>Spiralia</taxon>
        <taxon>Gnathifera</taxon>
        <taxon>Rotifera</taxon>
        <taxon>Eurotatoria</taxon>
        <taxon>Bdelloidea</taxon>
        <taxon>Philodinida</taxon>
        <taxon>Philodinidae</taxon>
        <taxon>Rotaria</taxon>
    </lineage>
</organism>
<sequence length="55" mass="6309">IWHIMQHDDQTVSFVNVWSQKVASILNGSSQAGVQMVQRTLDNGLDQKWKVTRLN</sequence>
<feature type="non-terminal residue" evidence="2">
    <location>
        <position position="1"/>
    </location>
</feature>
<evidence type="ECO:0000259" key="1">
    <source>
        <dbReference type="Pfam" id="PF14200"/>
    </source>
</evidence>
<name>A0A8S3G396_9BILA</name>
<dbReference type="EMBL" id="CAJOBH010259727">
    <property type="protein sequence ID" value="CAF5153788.1"/>
    <property type="molecule type" value="Genomic_DNA"/>
</dbReference>
<dbReference type="CDD" id="cd00161">
    <property type="entry name" value="beta-trefoil_Ricin-like"/>
    <property type="match status" value="1"/>
</dbReference>
<evidence type="ECO:0000313" key="3">
    <source>
        <dbReference type="Proteomes" id="UP000681967"/>
    </source>
</evidence>
<dbReference type="Pfam" id="PF14200">
    <property type="entry name" value="RicinB_lectin_2"/>
    <property type="match status" value="1"/>
</dbReference>
<reference evidence="2" key="1">
    <citation type="submission" date="2021-02" db="EMBL/GenBank/DDBJ databases">
        <authorList>
            <person name="Nowell W R."/>
        </authorList>
    </citation>
    <scope>NUCLEOTIDE SEQUENCE</scope>
</reference>
<dbReference type="AlphaFoldDB" id="A0A8S3G396"/>
<dbReference type="Proteomes" id="UP000681967">
    <property type="component" value="Unassembled WGS sequence"/>
</dbReference>
<dbReference type="Gene3D" id="2.80.10.50">
    <property type="match status" value="1"/>
</dbReference>
<dbReference type="InterPro" id="IPR035992">
    <property type="entry name" value="Ricin_B-like_lectins"/>
</dbReference>
<evidence type="ECO:0000313" key="2">
    <source>
        <dbReference type="EMBL" id="CAF5153788.1"/>
    </source>
</evidence>